<evidence type="ECO:0000259" key="8">
    <source>
        <dbReference type="Pfam" id="PF01551"/>
    </source>
</evidence>
<evidence type="ECO:0000256" key="7">
    <source>
        <dbReference type="ARBA" id="ARBA00023049"/>
    </source>
</evidence>
<dbReference type="GO" id="GO:0030313">
    <property type="term" value="C:cell envelope"/>
    <property type="evidence" value="ECO:0007669"/>
    <property type="project" value="UniProtKB-SubCell"/>
</dbReference>
<reference evidence="10 11" key="1">
    <citation type="submission" date="2021-12" db="EMBL/GenBank/DDBJ databases">
        <title>Genome sequencing of bacteria with rrn-lacking chromosome and rrn-plasmid.</title>
        <authorList>
            <person name="Anda M."/>
            <person name="Iwasaki W."/>
        </authorList>
    </citation>
    <scope>NUCLEOTIDE SEQUENCE [LARGE SCALE GENOMIC DNA]</scope>
    <source>
        <strain evidence="10 11">DSM 100852</strain>
    </source>
</reference>
<proteinExistence type="predicted"/>
<dbReference type="Gene3D" id="2.70.70.10">
    <property type="entry name" value="Glucose Permease (Domain IIA)"/>
    <property type="match status" value="1"/>
</dbReference>
<evidence type="ECO:0000256" key="6">
    <source>
        <dbReference type="ARBA" id="ARBA00022833"/>
    </source>
</evidence>
<dbReference type="SUPFAM" id="SSF51261">
    <property type="entry name" value="Duplicated hybrid motif"/>
    <property type="match status" value="1"/>
</dbReference>
<dbReference type="EMBL" id="AP025314">
    <property type="protein sequence ID" value="BDD07630.1"/>
    <property type="molecule type" value="Genomic_DNA"/>
</dbReference>
<dbReference type="InterPro" id="IPR011055">
    <property type="entry name" value="Dup_hybrid_motif"/>
</dbReference>
<dbReference type="InterPro" id="IPR045834">
    <property type="entry name" value="Csd3_N2"/>
</dbReference>
<feature type="domain" description="Csd3-like second N-terminal" evidence="9">
    <location>
        <begin position="148"/>
        <end position="269"/>
    </location>
</feature>
<evidence type="ECO:0000256" key="4">
    <source>
        <dbReference type="ARBA" id="ARBA00022723"/>
    </source>
</evidence>
<keyword evidence="4" id="KW-0479">Metal-binding</keyword>
<dbReference type="RefSeq" id="WP_338392944.1">
    <property type="nucleotide sequence ID" value="NZ_AP025314.1"/>
</dbReference>
<sequence length="437" mass="49241">MKKLFYSVVALVAGASAIYFLFDGISQEPEASVPMEVADTVAVVAEQEKLYGIIVDSLNIEEGTVKEGENLSSILNGFGVSQKTVHEIATGFKDVFDVRKIKVGNGFTALSQDSVLSRFVYEIDPVEYVVFDLSSDSLNVYREKKEVEFRERTLSGVITSSMYNAITDQGVSPLLANKLADVYAWQVDFFHIQKGDRFRLIYEEKLVDDEVIGFGKIKASEFNHFGKEYFAYLFENGDTMEYFDEEGNSLRKAFLKAPLKFSRISSRFSRRRFHPVQKRYKAHLGTDYAAPRGTPIMSVGDGVVVEARYSRYNGNYVKVRHNSVYTTQYLHMSKIKSGIRSGKTVKQGQVIGFVGSTGLATGNHLCYRFWKNGRQVDALRVELPASKPLPDSLRLAFGAVKDQFRPRLAEIEYPEEERKLLAEIPSATVSQESTLEQ</sequence>
<dbReference type="InterPro" id="IPR016047">
    <property type="entry name" value="M23ase_b-sheet_dom"/>
</dbReference>
<keyword evidence="3" id="KW-0645">Protease</keyword>
<dbReference type="Gene3D" id="3.10.450.350">
    <property type="match status" value="2"/>
</dbReference>
<dbReference type="Proteomes" id="UP001348817">
    <property type="component" value="Chromosome"/>
</dbReference>
<dbReference type="AlphaFoldDB" id="A0AAU9D9T7"/>
<evidence type="ECO:0000256" key="1">
    <source>
        <dbReference type="ARBA" id="ARBA00001947"/>
    </source>
</evidence>
<evidence type="ECO:0000313" key="10">
    <source>
        <dbReference type="EMBL" id="BDD07630.1"/>
    </source>
</evidence>
<gene>
    <name evidence="10" type="ORF">FUAX_00620</name>
</gene>
<dbReference type="Pfam" id="PF19425">
    <property type="entry name" value="Csd3_N2"/>
    <property type="match status" value="1"/>
</dbReference>
<evidence type="ECO:0000259" key="9">
    <source>
        <dbReference type="Pfam" id="PF19425"/>
    </source>
</evidence>
<dbReference type="PANTHER" id="PTHR21666:SF288">
    <property type="entry name" value="CELL DIVISION PROTEIN YTFB"/>
    <property type="match status" value="1"/>
</dbReference>
<keyword evidence="7" id="KW-0482">Metalloprotease</keyword>
<keyword evidence="6" id="KW-0862">Zinc</keyword>
<evidence type="ECO:0000256" key="3">
    <source>
        <dbReference type="ARBA" id="ARBA00022670"/>
    </source>
</evidence>
<dbReference type="KEGG" id="fax:FUAX_00620"/>
<dbReference type="CDD" id="cd12797">
    <property type="entry name" value="M23_peptidase"/>
    <property type="match status" value="1"/>
</dbReference>
<protein>
    <submittedName>
        <fullName evidence="10">Peptidase M23</fullName>
    </submittedName>
</protein>
<dbReference type="InterPro" id="IPR050570">
    <property type="entry name" value="Cell_wall_metabolism_enzyme"/>
</dbReference>
<feature type="domain" description="M23ase beta-sheet core" evidence="8">
    <location>
        <begin position="282"/>
        <end position="377"/>
    </location>
</feature>
<organism evidence="10 11">
    <name type="scientific">Fulvitalea axinellae</name>
    <dbReference type="NCBI Taxonomy" id="1182444"/>
    <lineage>
        <taxon>Bacteria</taxon>
        <taxon>Pseudomonadati</taxon>
        <taxon>Bacteroidota</taxon>
        <taxon>Cytophagia</taxon>
        <taxon>Cytophagales</taxon>
        <taxon>Persicobacteraceae</taxon>
        <taxon>Fulvitalea</taxon>
    </lineage>
</organism>
<comment type="cofactor">
    <cofactor evidence="1">
        <name>Zn(2+)</name>
        <dbReference type="ChEBI" id="CHEBI:29105"/>
    </cofactor>
</comment>
<dbReference type="GO" id="GO:0046872">
    <property type="term" value="F:metal ion binding"/>
    <property type="evidence" value="ECO:0007669"/>
    <property type="project" value="UniProtKB-KW"/>
</dbReference>
<dbReference type="Pfam" id="PF01551">
    <property type="entry name" value="Peptidase_M23"/>
    <property type="match status" value="1"/>
</dbReference>
<keyword evidence="5" id="KW-0378">Hydrolase</keyword>
<name>A0AAU9D9T7_9BACT</name>
<evidence type="ECO:0000313" key="11">
    <source>
        <dbReference type="Proteomes" id="UP001348817"/>
    </source>
</evidence>
<accession>A0AAU9D9T7</accession>
<dbReference type="PANTHER" id="PTHR21666">
    <property type="entry name" value="PEPTIDASE-RELATED"/>
    <property type="match status" value="1"/>
</dbReference>
<evidence type="ECO:0000256" key="5">
    <source>
        <dbReference type="ARBA" id="ARBA00022801"/>
    </source>
</evidence>
<dbReference type="GO" id="GO:0006508">
    <property type="term" value="P:proteolysis"/>
    <property type="evidence" value="ECO:0007669"/>
    <property type="project" value="UniProtKB-KW"/>
</dbReference>
<dbReference type="GO" id="GO:0004222">
    <property type="term" value="F:metalloendopeptidase activity"/>
    <property type="evidence" value="ECO:0007669"/>
    <property type="project" value="TreeGrafter"/>
</dbReference>
<comment type="subcellular location">
    <subcellularLocation>
        <location evidence="2">Cell envelope</location>
    </subcellularLocation>
</comment>
<evidence type="ECO:0000256" key="2">
    <source>
        <dbReference type="ARBA" id="ARBA00004196"/>
    </source>
</evidence>
<keyword evidence="11" id="KW-1185">Reference proteome</keyword>